<keyword evidence="2" id="KW-1185">Reference proteome</keyword>
<gene>
    <name evidence="1" type="ORF">D7024_09460</name>
</gene>
<organism evidence="1 2">
    <name type="scientific">Desulfofundulus salinus</name>
    <dbReference type="NCBI Taxonomy" id="2419843"/>
    <lineage>
        <taxon>Bacteria</taxon>
        <taxon>Bacillati</taxon>
        <taxon>Bacillota</taxon>
        <taxon>Clostridia</taxon>
        <taxon>Eubacteriales</taxon>
        <taxon>Peptococcaceae</taxon>
        <taxon>Desulfofundulus</taxon>
    </lineage>
</organism>
<dbReference type="AlphaFoldDB" id="A0A494X1Y4"/>
<dbReference type="Proteomes" id="UP000271256">
    <property type="component" value="Unassembled WGS sequence"/>
</dbReference>
<evidence type="ECO:0000313" key="1">
    <source>
        <dbReference type="EMBL" id="RKO67155.1"/>
    </source>
</evidence>
<proteinExistence type="predicted"/>
<evidence type="ECO:0000313" key="2">
    <source>
        <dbReference type="Proteomes" id="UP000271256"/>
    </source>
</evidence>
<dbReference type="EMBL" id="RBWE01000001">
    <property type="protein sequence ID" value="RKO67155.1"/>
    <property type="molecule type" value="Genomic_DNA"/>
</dbReference>
<name>A0A494X1Y4_9FIRM</name>
<accession>A0A494X1Y4</accession>
<sequence length="136" mass="15915">MTALRSTACIETAVEKCREILRWSANPFNSVYLNPHKYDIITLARWAQSYCNNRAYMLLLRTAEITGYEPVPTELLHRHIAKDGYKNRRVSIGKSAFYLIKPDEMKPGLKKRYKKFKELMEQVIMELQAKAECKAR</sequence>
<comment type="caution">
    <text evidence="1">The sequence shown here is derived from an EMBL/GenBank/DDBJ whole genome shotgun (WGS) entry which is preliminary data.</text>
</comment>
<dbReference type="OrthoDB" id="1807699at2"/>
<dbReference type="RefSeq" id="WP_121451569.1">
    <property type="nucleotide sequence ID" value="NZ_RBWE01000001.1"/>
</dbReference>
<reference evidence="1 2" key="1">
    <citation type="submission" date="2018-10" db="EMBL/GenBank/DDBJ databases">
        <authorList>
            <person name="Grouzdev D.S."/>
            <person name="Krutkina M.S."/>
            <person name="Tourova T.P."/>
            <person name="Nazina T.N."/>
        </authorList>
    </citation>
    <scope>NUCLEOTIDE SEQUENCE [LARGE SCALE GENOMIC DNA]</scope>
    <source>
        <strain evidence="1 2">435</strain>
    </source>
</reference>
<protein>
    <submittedName>
        <fullName evidence="1">Uncharacterized protein</fullName>
    </submittedName>
</protein>